<organism evidence="9 10">
    <name type="scientific">Ridgeia piscesae</name>
    <name type="common">Tubeworm</name>
    <dbReference type="NCBI Taxonomy" id="27915"/>
    <lineage>
        <taxon>Eukaryota</taxon>
        <taxon>Metazoa</taxon>
        <taxon>Spiralia</taxon>
        <taxon>Lophotrochozoa</taxon>
        <taxon>Annelida</taxon>
        <taxon>Polychaeta</taxon>
        <taxon>Sedentaria</taxon>
        <taxon>Canalipalpata</taxon>
        <taxon>Sabellida</taxon>
        <taxon>Siboglinidae</taxon>
        <taxon>Ridgeia</taxon>
    </lineage>
</organism>
<evidence type="ECO:0000256" key="5">
    <source>
        <dbReference type="ARBA" id="ARBA00039767"/>
    </source>
</evidence>
<protein>
    <recommendedName>
        <fullName evidence="5">Deoxyribonuclease TATDN1</fullName>
    </recommendedName>
</protein>
<evidence type="ECO:0000256" key="6">
    <source>
        <dbReference type="ARBA" id="ARBA00045223"/>
    </source>
</evidence>
<accession>A0AAD9PEI6</accession>
<evidence type="ECO:0000256" key="8">
    <source>
        <dbReference type="SAM" id="SignalP"/>
    </source>
</evidence>
<dbReference type="PANTHER" id="PTHR10060">
    <property type="entry name" value="TATD FAMILY DEOXYRIBONUCLEASE"/>
    <property type="match status" value="1"/>
</dbReference>
<dbReference type="Proteomes" id="UP001209878">
    <property type="component" value="Unassembled WGS sequence"/>
</dbReference>
<dbReference type="InterPro" id="IPR001130">
    <property type="entry name" value="TatD-like"/>
</dbReference>
<keyword evidence="8" id="KW-0732">Signal</keyword>
<dbReference type="GO" id="GO:0005829">
    <property type="term" value="C:cytosol"/>
    <property type="evidence" value="ECO:0007669"/>
    <property type="project" value="TreeGrafter"/>
</dbReference>
<comment type="function">
    <text evidence="6">Deoxyribonuclease which catalyzes (in vitro) the decatenation of kinetoplast DNA, which are circular DNA catenated to each other, producing linear DNA molecules. Plays an important role in chromosomal segregation and cell cycle progression during eye development probably via its DNA decatenation activity.</text>
</comment>
<dbReference type="SUPFAM" id="SSF51556">
    <property type="entry name" value="Metallo-dependent hydrolases"/>
    <property type="match status" value="1"/>
</dbReference>
<dbReference type="PIRSF" id="PIRSF005902">
    <property type="entry name" value="DNase_TatD"/>
    <property type="match status" value="1"/>
</dbReference>
<dbReference type="CDD" id="cd01310">
    <property type="entry name" value="TatD_DNAse"/>
    <property type="match status" value="1"/>
</dbReference>
<feature type="signal peptide" evidence="8">
    <location>
        <begin position="1"/>
        <end position="18"/>
    </location>
</feature>
<feature type="binding site" evidence="7">
    <location>
        <position position="55"/>
    </location>
    <ligand>
        <name>a divalent metal cation</name>
        <dbReference type="ChEBI" id="CHEBI:60240"/>
        <label>1</label>
    </ligand>
</feature>
<feature type="chain" id="PRO_5042206265" description="Deoxyribonuclease TATDN1" evidence="8">
    <location>
        <begin position="19"/>
        <end position="241"/>
    </location>
</feature>
<evidence type="ECO:0000313" key="9">
    <source>
        <dbReference type="EMBL" id="KAK2193342.1"/>
    </source>
</evidence>
<keyword evidence="4" id="KW-0378">Hydrolase</keyword>
<dbReference type="InterPro" id="IPR050891">
    <property type="entry name" value="TatD-type_Hydrolase"/>
</dbReference>
<keyword evidence="3 7" id="KW-0479">Metal-binding</keyword>
<feature type="binding site" evidence="7">
    <location>
        <position position="165"/>
    </location>
    <ligand>
        <name>a divalent metal cation</name>
        <dbReference type="ChEBI" id="CHEBI:60240"/>
        <label>1</label>
    </ligand>
</feature>
<sequence>MNCFFVLLIAQLYSTVGCHPTRCLEFESSGDPDKYLSDLVHLAKSNRDKVVAVGECGLDYDRLNFCPKETQLKYFEKQLEIAEESKLPMFLHNRNSTKDFLDILMRNRDRFTSGVVHSFDGTKEDVKSILDLGLHIGINGCSLKTQDNIDAMCDIPSERLMIETDAPWCEVRPTHAGHKYVKTQFPCKKKEKWEEGSMVKGRNEPSGIVQVLEVLAGARGEDITDLANTLYQNTLKVFCRQ</sequence>
<comment type="similarity">
    <text evidence="1">Belongs to the metallo-dependent hydrolases superfamily. TatD-type hydrolase family.</text>
</comment>
<comment type="caution">
    <text evidence="9">The sequence shown here is derived from an EMBL/GenBank/DDBJ whole genome shotgun (WGS) entry which is preliminary data.</text>
</comment>
<evidence type="ECO:0000313" key="10">
    <source>
        <dbReference type="Proteomes" id="UP001209878"/>
    </source>
</evidence>
<proteinExistence type="inferred from homology"/>
<name>A0AAD9PEI6_RIDPI</name>
<dbReference type="InterPro" id="IPR032466">
    <property type="entry name" value="Metal_Hydrolase"/>
</dbReference>
<feature type="binding site" evidence="7">
    <location>
        <position position="117"/>
    </location>
    <ligand>
        <name>a divalent metal cation</name>
        <dbReference type="ChEBI" id="CHEBI:60240"/>
        <label>2</label>
    </ligand>
</feature>
<keyword evidence="10" id="KW-1185">Reference proteome</keyword>
<dbReference type="Pfam" id="PF01026">
    <property type="entry name" value="TatD_DNase"/>
    <property type="match status" value="1"/>
</dbReference>
<reference evidence="9" key="1">
    <citation type="journal article" date="2023" name="Mol. Biol. Evol.">
        <title>Third-Generation Sequencing Reveals the Adaptive Role of the Epigenome in Three Deep-Sea Polychaetes.</title>
        <authorList>
            <person name="Perez M."/>
            <person name="Aroh O."/>
            <person name="Sun Y."/>
            <person name="Lan Y."/>
            <person name="Juniper S.K."/>
            <person name="Young C.R."/>
            <person name="Angers B."/>
            <person name="Qian P.Y."/>
        </authorList>
    </citation>
    <scope>NUCLEOTIDE SEQUENCE</scope>
    <source>
        <strain evidence="9">R07B-5</strain>
    </source>
</reference>
<feature type="binding site" evidence="7">
    <location>
        <position position="92"/>
    </location>
    <ligand>
        <name>a divalent metal cation</name>
        <dbReference type="ChEBI" id="CHEBI:60240"/>
        <label>2</label>
    </ligand>
</feature>
<evidence type="ECO:0000256" key="2">
    <source>
        <dbReference type="ARBA" id="ARBA00022722"/>
    </source>
</evidence>
<evidence type="ECO:0000256" key="7">
    <source>
        <dbReference type="PIRSR" id="PIRSR005902-1"/>
    </source>
</evidence>
<dbReference type="AlphaFoldDB" id="A0AAD9PEI6"/>
<dbReference type="GO" id="GO:0046872">
    <property type="term" value="F:metal ion binding"/>
    <property type="evidence" value="ECO:0007669"/>
    <property type="project" value="UniProtKB-KW"/>
</dbReference>
<evidence type="ECO:0000256" key="4">
    <source>
        <dbReference type="ARBA" id="ARBA00022801"/>
    </source>
</evidence>
<gene>
    <name evidence="9" type="ORF">NP493_15g04009</name>
</gene>
<dbReference type="Gene3D" id="3.20.20.140">
    <property type="entry name" value="Metal-dependent hydrolases"/>
    <property type="match status" value="1"/>
</dbReference>
<evidence type="ECO:0000256" key="3">
    <source>
        <dbReference type="ARBA" id="ARBA00022723"/>
    </source>
</evidence>
<evidence type="ECO:0000256" key="1">
    <source>
        <dbReference type="ARBA" id="ARBA00009275"/>
    </source>
</evidence>
<keyword evidence="2" id="KW-0540">Nuclease</keyword>
<dbReference type="PANTHER" id="PTHR10060:SF15">
    <property type="entry name" value="DEOXYRIBONUCLEASE TATDN1"/>
    <property type="match status" value="1"/>
</dbReference>
<dbReference type="EMBL" id="JAODUO010000014">
    <property type="protein sequence ID" value="KAK2193342.1"/>
    <property type="molecule type" value="Genomic_DNA"/>
</dbReference>
<dbReference type="GO" id="GO:0008296">
    <property type="term" value="F:3'-5'-DNA exonuclease activity"/>
    <property type="evidence" value="ECO:0007669"/>
    <property type="project" value="TreeGrafter"/>
</dbReference>